<dbReference type="SUPFAM" id="SSF57850">
    <property type="entry name" value="RING/U-box"/>
    <property type="match status" value="1"/>
</dbReference>
<dbReference type="Pfam" id="PF13771">
    <property type="entry name" value="zf-HC5HC2H"/>
    <property type="match status" value="1"/>
</dbReference>
<protein>
    <submittedName>
        <fullName evidence="14">Uncharacterized protein</fullName>
    </submittedName>
</protein>
<dbReference type="AlphaFoldDB" id="A0AA38LB38"/>
<evidence type="ECO:0000256" key="9">
    <source>
        <dbReference type="PROSITE-ProRule" id="PRU00175"/>
    </source>
</evidence>
<accession>A0AA38LB38</accession>
<keyword evidence="5 9" id="KW-0863">Zinc-finger</keyword>
<dbReference type="InterPro" id="IPR001841">
    <property type="entry name" value="Znf_RING"/>
</dbReference>
<feature type="domain" description="RING-type" evidence="11">
    <location>
        <begin position="10"/>
        <end position="35"/>
    </location>
</feature>
<feature type="domain" description="PHD-type" evidence="13">
    <location>
        <begin position="611"/>
        <end position="731"/>
    </location>
</feature>
<keyword evidence="6" id="KW-0862">Zinc</keyword>
<dbReference type="InterPro" id="IPR001357">
    <property type="entry name" value="BRCT_dom"/>
</dbReference>
<dbReference type="OMA" id="RRIKCAC"/>
<dbReference type="SMART" id="SM00292">
    <property type="entry name" value="BRCT"/>
    <property type="match status" value="2"/>
</dbReference>
<keyword evidence="3" id="KW-0677">Repeat</keyword>
<feature type="domain" description="BRCT" evidence="12">
    <location>
        <begin position="794"/>
        <end position="879"/>
    </location>
</feature>
<evidence type="ECO:0000256" key="8">
    <source>
        <dbReference type="ARBA" id="ARBA00023242"/>
    </source>
</evidence>
<dbReference type="CDD" id="cd15571">
    <property type="entry name" value="ePHD"/>
    <property type="match status" value="1"/>
</dbReference>
<dbReference type="InterPro" id="IPR017907">
    <property type="entry name" value="Znf_RING_CS"/>
</dbReference>
<feature type="region of interest" description="Disordered" evidence="10">
    <location>
        <begin position="74"/>
        <end position="109"/>
    </location>
</feature>
<evidence type="ECO:0000259" key="13">
    <source>
        <dbReference type="PROSITE" id="PS51805"/>
    </source>
</evidence>
<evidence type="ECO:0000256" key="10">
    <source>
        <dbReference type="SAM" id="MobiDB-lite"/>
    </source>
</evidence>
<dbReference type="PROSITE" id="PS50089">
    <property type="entry name" value="ZF_RING_2"/>
    <property type="match status" value="1"/>
</dbReference>
<dbReference type="GO" id="GO:0045944">
    <property type="term" value="P:positive regulation of transcription by RNA polymerase II"/>
    <property type="evidence" value="ECO:0007669"/>
    <property type="project" value="TreeGrafter"/>
</dbReference>
<feature type="non-terminal residue" evidence="14">
    <location>
        <position position="1"/>
    </location>
</feature>
<keyword evidence="4" id="KW-0227">DNA damage</keyword>
<dbReference type="PROSITE" id="PS51805">
    <property type="entry name" value="EPHD"/>
    <property type="match status" value="1"/>
</dbReference>
<evidence type="ECO:0000256" key="2">
    <source>
        <dbReference type="ARBA" id="ARBA00022723"/>
    </source>
</evidence>
<evidence type="ECO:0000256" key="3">
    <source>
        <dbReference type="ARBA" id="ARBA00022737"/>
    </source>
</evidence>
<comment type="subcellular location">
    <subcellularLocation>
        <location evidence="1">Nucleus</location>
    </subcellularLocation>
</comment>
<dbReference type="GO" id="GO:0004842">
    <property type="term" value="F:ubiquitin-protein transferase activity"/>
    <property type="evidence" value="ECO:0007669"/>
    <property type="project" value="TreeGrafter"/>
</dbReference>
<feature type="region of interest" description="Disordered" evidence="10">
    <location>
        <begin position="386"/>
        <end position="418"/>
    </location>
</feature>
<feature type="domain" description="BRCT" evidence="12">
    <location>
        <begin position="900"/>
        <end position="999"/>
    </location>
</feature>
<feature type="region of interest" description="Disordered" evidence="10">
    <location>
        <begin position="738"/>
        <end position="771"/>
    </location>
</feature>
<evidence type="ECO:0000259" key="12">
    <source>
        <dbReference type="PROSITE" id="PS50172"/>
    </source>
</evidence>
<evidence type="ECO:0000259" key="11">
    <source>
        <dbReference type="PROSITE" id="PS50089"/>
    </source>
</evidence>
<dbReference type="FunFam" id="3.40.50.10190:FF:000006">
    <property type="entry name" value="Breast cancer type 1 susceptibility protein homolog"/>
    <property type="match status" value="1"/>
</dbReference>
<dbReference type="GO" id="GO:0008270">
    <property type="term" value="F:zinc ion binding"/>
    <property type="evidence" value="ECO:0007669"/>
    <property type="project" value="UniProtKB-KW"/>
</dbReference>
<dbReference type="Gene3D" id="3.30.40.10">
    <property type="entry name" value="Zinc/RING finger domain, C3HC4 (zinc finger)"/>
    <property type="match status" value="2"/>
</dbReference>
<keyword evidence="2" id="KW-0479">Metal-binding</keyword>
<evidence type="ECO:0000256" key="4">
    <source>
        <dbReference type="ARBA" id="ARBA00022763"/>
    </source>
</evidence>
<dbReference type="PROSITE" id="PS50172">
    <property type="entry name" value="BRCT"/>
    <property type="match status" value="2"/>
</dbReference>
<evidence type="ECO:0000256" key="5">
    <source>
        <dbReference type="ARBA" id="ARBA00022771"/>
    </source>
</evidence>
<feature type="compositionally biased region" description="Basic and acidic residues" evidence="10">
    <location>
        <begin position="738"/>
        <end position="750"/>
    </location>
</feature>
<dbReference type="Pfam" id="PF00533">
    <property type="entry name" value="BRCT"/>
    <property type="match status" value="1"/>
</dbReference>
<feature type="region of interest" description="Disordered" evidence="10">
    <location>
        <begin position="333"/>
        <end position="360"/>
    </location>
</feature>
<keyword evidence="15" id="KW-1185">Reference proteome</keyword>
<dbReference type="PANTHER" id="PTHR13763:SF0">
    <property type="entry name" value="BREAST CANCER TYPE 1 SUSCEPTIBILITY PROTEIN"/>
    <property type="match status" value="1"/>
</dbReference>
<dbReference type="CDD" id="cd17734">
    <property type="entry name" value="BRCT_Bard1_rpt1"/>
    <property type="match status" value="1"/>
</dbReference>
<dbReference type="Proteomes" id="UP000824469">
    <property type="component" value="Unassembled WGS sequence"/>
</dbReference>
<dbReference type="InterPro" id="IPR034732">
    <property type="entry name" value="EPHD"/>
</dbReference>
<sequence length="1012" mass="111063">LSLLHQAASLTCNHVFCNSCILRSLKCTSVCPICKVPCSRREVRLAQHMDSLVNIYRNMEMAAGINFFVSQPSISKDSTDGPDKENRTPCQNVLDQKPPEQCGGKSKRAKSCGWKPSRFMAVSLNGVTDNTSTQIIEQKLPAQAIPSPHHPVKHSFPAKKRVQVSLYPPGSVEETPLRPINKLASSEDNVSHNGGGDINDNLVLTSLDDMHFDSDSNMGFCLESKPGVAAQNSIKDAPVIDRVLLDDLGNPVLTPFFWLRDLGVEEANGTQVPTSQPTQFTQITQASPSAHPSFSDLKDSDDEGYHRELQSEEQSIGITVPDTFDSEMFEWTQRPCSPELTSSPKKQQSTKKPEFNQLPPKCFEEDSALLVNGLNKSQNEIIPINTTDSVEGSNMERKQDSAEDGNNNNANIETRGVLQKPSWDKKVKLLSSNEQVCLERKTNEKFRPKGESINANVLGKRKRVGEFKKGSGRNLTKETLSPVRDSVVCASAQESLKDSDKEMAFTAADIFDAMFGLPTNGLAPDSSVIRSHNDTEFEDGECHCPLDLYTNAQNEILENSIINLTPKHQHGVGSIVSGGNLDAITPDGITELHAQASRNCSRSESSTLKNEIVCIFCRTSGDSKSAGQMMHYVNGRAVTESKEMPSNVVHVHKICAEWAPNVYFKDDCIMNLEAEVARGTKIKCSMCGLKGGALGCCFAKCHKSFHVPCALSSSECKWDIDNFVMLCPAHSSHKFLKEKTSRSSKQDSSLHRRGQRYPTEATRRRGAQRPAAMLAGSESSQAWTWPSDLSCKWVLCGSALDAAQKEKLNKFANLVGATISKAWSPAVTHVIASIDTHGACRRTLKFLMAILEGKWVLKTDWITACSKAGAPVGEEGFEITHDIHDTYEGPKRGRLRVEKQAPKLFQGLSFYLSGEFSVSLKGYLLDLVSAAGGVVLLRKPIMGQLDCHSTVVLYNVELPETSKHKDKNRSVQCRLKEAKSLADALGAQFAAHTWVLESVAACQLQPTCNACN</sequence>
<proteinExistence type="predicted"/>
<dbReference type="PROSITE" id="PS00518">
    <property type="entry name" value="ZF_RING_1"/>
    <property type="match status" value="1"/>
</dbReference>
<organism evidence="14 15">
    <name type="scientific">Taxus chinensis</name>
    <name type="common">Chinese yew</name>
    <name type="synonym">Taxus wallichiana var. chinensis</name>
    <dbReference type="NCBI Taxonomy" id="29808"/>
    <lineage>
        <taxon>Eukaryota</taxon>
        <taxon>Viridiplantae</taxon>
        <taxon>Streptophyta</taxon>
        <taxon>Embryophyta</taxon>
        <taxon>Tracheophyta</taxon>
        <taxon>Spermatophyta</taxon>
        <taxon>Pinopsida</taxon>
        <taxon>Pinidae</taxon>
        <taxon>Conifers II</taxon>
        <taxon>Cupressales</taxon>
        <taxon>Taxaceae</taxon>
        <taxon>Taxus</taxon>
    </lineage>
</organism>
<name>A0AA38LB38_TAXCH</name>
<dbReference type="InterPro" id="IPR013083">
    <property type="entry name" value="Znf_RING/FYVE/PHD"/>
</dbReference>
<dbReference type="PANTHER" id="PTHR13763">
    <property type="entry name" value="BREAST CANCER TYPE 1 SUSCEPTIBILITY PROTEIN BRCA1"/>
    <property type="match status" value="1"/>
</dbReference>
<evidence type="ECO:0000256" key="7">
    <source>
        <dbReference type="ARBA" id="ARBA00023204"/>
    </source>
</evidence>
<keyword evidence="7" id="KW-0234">DNA repair</keyword>
<keyword evidence="8" id="KW-0539">Nucleus</keyword>
<feature type="compositionally biased region" description="Polar residues" evidence="10">
    <location>
        <begin position="269"/>
        <end position="292"/>
    </location>
</feature>
<gene>
    <name evidence="14" type="ORF">KI387_023887</name>
</gene>
<dbReference type="InterPro" id="IPR036420">
    <property type="entry name" value="BRCT_dom_sf"/>
</dbReference>
<feature type="region of interest" description="Disordered" evidence="10">
    <location>
        <begin position="269"/>
        <end position="320"/>
    </location>
</feature>
<reference evidence="14 15" key="1">
    <citation type="journal article" date="2021" name="Nat. Plants">
        <title>The Taxus genome provides insights into paclitaxel biosynthesis.</title>
        <authorList>
            <person name="Xiong X."/>
            <person name="Gou J."/>
            <person name="Liao Q."/>
            <person name="Li Y."/>
            <person name="Zhou Q."/>
            <person name="Bi G."/>
            <person name="Li C."/>
            <person name="Du R."/>
            <person name="Wang X."/>
            <person name="Sun T."/>
            <person name="Guo L."/>
            <person name="Liang H."/>
            <person name="Lu P."/>
            <person name="Wu Y."/>
            <person name="Zhang Z."/>
            <person name="Ro D.K."/>
            <person name="Shang Y."/>
            <person name="Huang S."/>
            <person name="Yan J."/>
        </authorList>
    </citation>
    <scope>NUCLEOTIDE SEQUENCE [LARGE SCALE GENOMIC DNA]</scope>
    <source>
        <strain evidence="14">Ta-2019</strain>
    </source>
</reference>
<evidence type="ECO:0000256" key="1">
    <source>
        <dbReference type="ARBA" id="ARBA00004123"/>
    </source>
</evidence>
<dbReference type="GO" id="GO:0000724">
    <property type="term" value="P:double-strand break repair via homologous recombination"/>
    <property type="evidence" value="ECO:0007669"/>
    <property type="project" value="TreeGrafter"/>
</dbReference>
<dbReference type="SUPFAM" id="SSF52113">
    <property type="entry name" value="BRCT domain"/>
    <property type="match status" value="2"/>
</dbReference>
<evidence type="ECO:0000313" key="15">
    <source>
        <dbReference type="Proteomes" id="UP000824469"/>
    </source>
</evidence>
<feature type="compositionally biased region" description="Basic and acidic residues" evidence="10">
    <location>
        <begin position="77"/>
        <end position="87"/>
    </location>
</feature>
<dbReference type="EMBL" id="JAHRHJ020000005">
    <property type="protein sequence ID" value="KAH9315260.1"/>
    <property type="molecule type" value="Genomic_DNA"/>
</dbReference>
<dbReference type="Gene3D" id="3.40.50.10190">
    <property type="entry name" value="BRCT domain"/>
    <property type="match status" value="2"/>
</dbReference>
<evidence type="ECO:0000313" key="14">
    <source>
        <dbReference type="EMBL" id="KAH9315260.1"/>
    </source>
</evidence>
<dbReference type="InterPro" id="IPR031099">
    <property type="entry name" value="BRCA1-associated"/>
</dbReference>
<comment type="caution">
    <text evidence="14">The sequence shown here is derived from an EMBL/GenBank/DDBJ whole genome shotgun (WGS) entry which is preliminary data.</text>
</comment>
<evidence type="ECO:0000256" key="6">
    <source>
        <dbReference type="ARBA" id="ARBA00022833"/>
    </source>
</evidence>
<dbReference type="GO" id="GO:0005634">
    <property type="term" value="C:nucleus"/>
    <property type="evidence" value="ECO:0007669"/>
    <property type="project" value="UniProtKB-SubCell"/>
</dbReference>